<dbReference type="KEGG" id="vg:40525720"/>
<accession>M1I8K5</accession>
<organism evidence="1">
    <name type="scientific">Paramecium bursaria Chlorella virus NYs1</name>
    <dbReference type="NCBI Taxonomy" id="83442"/>
    <lineage>
        <taxon>Viruses</taxon>
        <taxon>Varidnaviria</taxon>
        <taxon>Bamfordvirae</taxon>
        <taxon>Nucleocytoviricota</taxon>
        <taxon>Megaviricetes</taxon>
        <taxon>Algavirales</taxon>
        <taxon>Phycodnaviridae</taxon>
        <taxon>Chlorovirus</taxon>
        <taxon>Chlorovirus newyorkense</taxon>
    </lineage>
</organism>
<evidence type="ECO:0000313" key="1">
    <source>
        <dbReference type="EMBL" id="AGE58849.1"/>
    </source>
</evidence>
<sequence length="493" mass="56422">MSFENDLDIMLDFDLENLDMSKIDLTDFDLETIFSPKYNGMSPISDTQTSSQEDDDDLEKMLMDSLMENTTSKKRKDPSDFGVIDNASEIDLTAGGEHLRSDRRNANKKPPKRMCLDEKDRRRFTRDMYIDKISIPTVKTTDGESVLNLSLISKELMRRDTEARGLSTIAVSRSSLASMISFGYYNAFDKKIDDVLDVINKIDMIRHLVGHVIPVFGQMRKPPAAGLSPKSSIYRNHSPIIPGEFHPFAFEPVIISTIGDSIGDSGEIVAQGIIVSNKGINFPVGDERRLTTGRRYEFEESMCWILITYVYSPYITYASIGPHKTKRVSKDPDVYNIEPTAQKNLYNFVFKWDEFMTTHTQLRSCGVSRFGFTDTKQTGKDIARRLFPWSIEYSSDMLDWFRKNEKLDEYLLNTDMTMAGKRANAREDTPSGIDVRRFLLAEILLIGTPLQSMLTNEKVYFDFAPPIIQDGGNGLYKKFFMYNFMDRIDNLSY</sequence>
<gene>
    <name evidence="1" type="primary">NYs-1_699L</name>
    <name evidence="1" type="ORF">PBCVNYs1_699L</name>
</gene>
<proteinExistence type="predicted"/>
<name>M1I8K5_9PHYC</name>
<dbReference type="GeneID" id="40525720"/>
<protein>
    <submittedName>
        <fullName evidence="1">Uncharacterized protein</fullName>
    </submittedName>
</protein>
<dbReference type="EMBL" id="JX997183">
    <property type="protein sequence ID" value="AGE58849.1"/>
    <property type="molecule type" value="Genomic_DNA"/>
</dbReference>
<dbReference type="RefSeq" id="YP_009665494.1">
    <property type="nucleotide sequence ID" value="NC_043235.1"/>
</dbReference>
<reference evidence="1" key="1">
    <citation type="submission" date="2012-10" db="EMBL/GenBank/DDBJ databases">
        <title>Towards defining the chloroviruses: a genomic journey through a genus of large DNA viruses.</title>
        <authorList>
            <person name="Jeanniard A."/>
            <person name="Dunigan D.D."/>
            <person name="Gurnon J.R."/>
            <person name="Agarkova I."/>
            <person name="Kang M."/>
            <person name="Vitek J."/>
            <person name="Duncan G."/>
            <person name="McClung O.W."/>
            <person name="Larsen M."/>
            <person name="Claverie J.-M."/>
            <person name="Van Etten J.L."/>
            <person name="Blanc G."/>
        </authorList>
    </citation>
    <scope>NUCLEOTIDE SEQUENCE</scope>
</reference>